<dbReference type="SMART" id="SM00241">
    <property type="entry name" value="ZP"/>
    <property type="match status" value="1"/>
</dbReference>
<gene>
    <name evidence="5" type="ORF">D5F01_LYC22713</name>
</gene>
<evidence type="ECO:0000313" key="6">
    <source>
        <dbReference type="Proteomes" id="UP000424527"/>
    </source>
</evidence>
<protein>
    <recommendedName>
        <fullName evidence="2">Zona pellucida sperm-binding protein 3</fullName>
    </recommendedName>
</protein>
<dbReference type="GO" id="GO:0035803">
    <property type="term" value="P:egg coat formation"/>
    <property type="evidence" value="ECO:0007669"/>
    <property type="project" value="UniProtKB-UniRule"/>
</dbReference>
<dbReference type="FunFam" id="2.60.40.4100:FF:000002">
    <property type="entry name" value="Zona pellucida sperm-binding protein 3"/>
    <property type="match status" value="1"/>
</dbReference>
<feature type="domain" description="ZP" evidence="4">
    <location>
        <begin position="1"/>
        <end position="239"/>
    </location>
</feature>
<comment type="subcellular location">
    <subcellularLocation>
        <location evidence="2">Zona pellucida</location>
    </subcellularLocation>
    <subcellularLocation>
        <location evidence="2">Cell membrane</location>
        <topology evidence="2">Single-pass type I membrane protein</topology>
    </subcellularLocation>
</comment>
<evidence type="ECO:0000256" key="3">
    <source>
        <dbReference type="SAM" id="MobiDB-lite"/>
    </source>
</evidence>
<keyword evidence="2" id="KW-0964">Secreted</keyword>
<dbReference type="GO" id="GO:0035804">
    <property type="term" value="F:structural constituent of egg coat"/>
    <property type="evidence" value="ECO:0007669"/>
    <property type="project" value="UniProtKB-UniRule"/>
</dbReference>
<accession>A0A6G0HJA4</accession>
<evidence type="ECO:0000256" key="1">
    <source>
        <dbReference type="ARBA" id="ARBA00023157"/>
    </source>
</evidence>
<comment type="domain">
    <text evidence="2">The ZP domain is involved in the polymerization of the ZP proteins to form the zona pellucida.</text>
</comment>
<dbReference type="GO" id="GO:0007339">
    <property type="term" value="P:binding of sperm to zona pellucida"/>
    <property type="evidence" value="ECO:0007669"/>
    <property type="project" value="UniProtKB-UniRule"/>
</dbReference>
<dbReference type="AlphaFoldDB" id="A0A6G0HJA4"/>
<keyword evidence="2" id="KW-1003">Cell membrane</keyword>
<keyword evidence="2" id="KW-0472">Membrane</keyword>
<dbReference type="PANTHER" id="PTHR11576:SF2">
    <property type="entry name" value="ZONA PELLUCIDA SPERM-BINDING PROTEIN 3"/>
    <property type="match status" value="1"/>
</dbReference>
<keyword evidence="2" id="KW-0165">Cleavage on pair of basic residues</keyword>
<dbReference type="GO" id="GO:0035805">
    <property type="term" value="C:egg coat"/>
    <property type="evidence" value="ECO:0007669"/>
    <property type="project" value="UniProtKB-SubCell"/>
</dbReference>
<dbReference type="PANTHER" id="PTHR11576">
    <property type="entry name" value="ZONA PELLUCIDA SPERM-BINDING PROTEIN 3"/>
    <property type="match status" value="1"/>
</dbReference>
<keyword evidence="2" id="KW-0732">Signal</keyword>
<dbReference type="PROSITE" id="PS51034">
    <property type="entry name" value="ZP_2"/>
    <property type="match status" value="1"/>
</dbReference>
<dbReference type="GO" id="GO:0005886">
    <property type="term" value="C:plasma membrane"/>
    <property type="evidence" value="ECO:0007669"/>
    <property type="project" value="UniProtKB-SubCell"/>
</dbReference>
<dbReference type="InterPro" id="IPR001507">
    <property type="entry name" value="ZP_dom"/>
</dbReference>
<keyword evidence="1 2" id="KW-1015">Disulfide bond</keyword>
<dbReference type="GO" id="GO:0032190">
    <property type="term" value="F:acrosin binding"/>
    <property type="evidence" value="ECO:0007669"/>
    <property type="project" value="TreeGrafter"/>
</dbReference>
<dbReference type="Proteomes" id="UP000424527">
    <property type="component" value="Unassembled WGS sequence"/>
</dbReference>
<dbReference type="Pfam" id="PF00100">
    <property type="entry name" value="Zona_pellucida"/>
    <property type="match status" value="1"/>
</dbReference>
<dbReference type="Gene3D" id="2.60.40.4100">
    <property type="entry name" value="Zona pellucida, ZP-C domain"/>
    <property type="match status" value="1"/>
</dbReference>
<feature type="region of interest" description="Disordered" evidence="3">
    <location>
        <begin position="1"/>
        <end position="23"/>
    </location>
</feature>
<dbReference type="InterPro" id="IPR055355">
    <property type="entry name" value="ZP-C"/>
</dbReference>
<proteinExistence type="inferred from homology"/>
<name>A0A6G0HJA4_LARCR</name>
<evidence type="ECO:0000313" key="5">
    <source>
        <dbReference type="EMBL" id="KAE8279127.1"/>
    </source>
</evidence>
<comment type="caution">
    <text evidence="5">The sequence shown here is derived from an EMBL/GenBank/DDBJ whole genome shotgun (WGS) entry which is preliminary data.</text>
</comment>
<dbReference type="EMBL" id="REGW02000023">
    <property type="protein sequence ID" value="KAE8279127.1"/>
    <property type="molecule type" value="Genomic_DNA"/>
</dbReference>
<evidence type="ECO:0000259" key="4">
    <source>
        <dbReference type="PROSITE" id="PS51034"/>
    </source>
</evidence>
<keyword evidence="6" id="KW-1185">Reference proteome</keyword>
<dbReference type="InterPro" id="IPR042235">
    <property type="entry name" value="ZP-C_dom"/>
</dbReference>
<sequence length="326" mass="36869">MAALERNSLDQINKPNSHSRDHKVKTFGVKCNEEGVEVVMKAYLFDPGLPVEAKHLRLGSPVSAARRHCTAKVSGNGERYAVSSRALKPTWSPPIATQLMHLNLDFQLRLMADDWSSERKSSVYFLGETVNIEASVDHRHLPLRLHVDSCVATLTSDVNSYPRYPFIDHQGCFTDSKLSGSRSRFLPRVQNHLLQIQLQPFLFHHDHRHTIYITCYLEAEPVSRKDPVKRACSFTNGRWRSVDGDDSVCESCSATSNHKRTPRSKTKHRQTEVIKEKPVACSRTVHIISLSVISFLSKLLHTVEKVRGEGNMIALKIRLDEGGRDP</sequence>
<keyword evidence="5" id="KW-0675">Receptor</keyword>
<evidence type="ECO:0000256" key="2">
    <source>
        <dbReference type="RuleBase" id="RU367066"/>
    </source>
</evidence>
<comment type="function">
    <text evidence="2">Component of the zona pellucida, an extracellular matrix surrounding oocytes which mediates sperm binding, induction of the acrosome reaction and prevents post-fertilization polyspermy. The zona pellucida is composed of 3 to 4 glycoproteins, ZP1, ZP2, ZP3, and ZP4. ZP3 is essential for sperm binding and zona matrix formation.</text>
</comment>
<reference evidence="5 6" key="1">
    <citation type="submission" date="2019-07" db="EMBL/GenBank/DDBJ databases">
        <title>Chromosome genome assembly for large yellow croaker.</title>
        <authorList>
            <person name="Xiao S."/>
        </authorList>
    </citation>
    <scope>NUCLEOTIDE SEQUENCE [LARGE SCALE GENOMIC DNA]</scope>
    <source>
        <strain evidence="5">JMULYC20181020</strain>
        <tissue evidence="5">Muscle</tissue>
    </source>
</reference>
<organism evidence="5 6">
    <name type="scientific">Larimichthys crocea</name>
    <name type="common">Large yellow croaker</name>
    <name type="synonym">Pseudosciaena crocea</name>
    <dbReference type="NCBI Taxonomy" id="215358"/>
    <lineage>
        <taxon>Eukaryota</taxon>
        <taxon>Metazoa</taxon>
        <taxon>Chordata</taxon>
        <taxon>Craniata</taxon>
        <taxon>Vertebrata</taxon>
        <taxon>Euteleostomi</taxon>
        <taxon>Actinopterygii</taxon>
        <taxon>Neopterygii</taxon>
        <taxon>Teleostei</taxon>
        <taxon>Neoteleostei</taxon>
        <taxon>Acanthomorphata</taxon>
        <taxon>Eupercaria</taxon>
        <taxon>Sciaenidae</taxon>
        <taxon>Larimichthys</taxon>
    </lineage>
</organism>
<dbReference type="GO" id="GO:2000344">
    <property type="term" value="P:positive regulation of acrosome reaction"/>
    <property type="evidence" value="ECO:0007669"/>
    <property type="project" value="UniProtKB-UniRule"/>
</dbReference>
<comment type="PTM">
    <text evidence="2">Proteolytically cleaved before the transmembrane segment to yield the secreted ectodomain incorporated in the zona pellucida.</text>
</comment>
<comment type="similarity">
    <text evidence="2">Belongs to the ZP domain family. ZPC subfamily.</text>
</comment>
<keyword evidence="2" id="KW-0272">Extracellular matrix</keyword>